<proteinExistence type="inferred from homology"/>
<comment type="similarity">
    <text evidence="1 2">Belongs to the universal stress protein A family.</text>
</comment>
<evidence type="ECO:0000259" key="3">
    <source>
        <dbReference type="Pfam" id="PF00582"/>
    </source>
</evidence>
<name>A0ABV1KMY3_9BACL</name>
<dbReference type="Proteomes" id="UP001493487">
    <property type="component" value="Unassembled WGS sequence"/>
</dbReference>
<comment type="subcellular location">
    <subcellularLocation>
        <location evidence="2">Cytoplasm</location>
    </subcellularLocation>
</comment>
<dbReference type="PANTHER" id="PTHR46268">
    <property type="entry name" value="STRESS RESPONSE PROTEIN NHAX"/>
    <property type="match status" value="1"/>
</dbReference>
<dbReference type="EMBL" id="JASKHM010000001">
    <property type="protein sequence ID" value="MEQ4480971.1"/>
    <property type="molecule type" value="Genomic_DNA"/>
</dbReference>
<evidence type="ECO:0000313" key="4">
    <source>
        <dbReference type="EMBL" id="MEQ4480971.1"/>
    </source>
</evidence>
<dbReference type="Gene3D" id="3.40.50.620">
    <property type="entry name" value="HUPs"/>
    <property type="match status" value="1"/>
</dbReference>
<reference evidence="4 5" key="1">
    <citation type="journal article" date="2023" name="Genome Announc.">
        <title>Pan-Genome Analyses of the Genus Cohnella and Proposal of the Novel Species Cohnella silvisoli sp. nov., Isolated from Forest Soil.</title>
        <authorList>
            <person name="Wang C."/>
            <person name="Mao L."/>
            <person name="Bao G."/>
            <person name="Zhu H."/>
        </authorList>
    </citation>
    <scope>NUCLEOTIDE SEQUENCE [LARGE SCALE GENOMIC DNA]</scope>
    <source>
        <strain evidence="4 5">NL03-T5-1</strain>
    </source>
</reference>
<gene>
    <name evidence="4" type="ORF">QJS35_01040</name>
</gene>
<organism evidence="4 5">
    <name type="scientific">Cohnella silvisoli</name>
    <dbReference type="NCBI Taxonomy" id="2873699"/>
    <lineage>
        <taxon>Bacteria</taxon>
        <taxon>Bacillati</taxon>
        <taxon>Bacillota</taxon>
        <taxon>Bacilli</taxon>
        <taxon>Bacillales</taxon>
        <taxon>Paenibacillaceae</taxon>
        <taxon>Cohnella</taxon>
    </lineage>
</organism>
<accession>A0ABV1KMY3</accession>
<dbReference type="PIRSF" id="PIRSF006276">
    <property type="entry name" value="UspA"/>
    <property type="match status" value="1"/>
</dbReference>
<evidence type="ECO:0000256" key="1">
    <source>
        <dbReference type="ARBA" id="ARBA00008791"/>
    </source>
</evidence>
<dbReference type="SUPFAM" id="SSF52402">
    <property type="entry name" value="Adenine nucleotide alpha hydrolases-like"/>
    <property type="match status" value="1"/>
</dbReference>
<comment type="caution">
    <text evidence="4">The sequence shown here is derived from an EMBL/GenBank/DDBJ whole genome shotgun (WGS) entry which is preliminary data.</text>
</comment>
<dbReference type="InterPro" id="IPR006016">
    <property type="entry name" value="UspA"/>
</dbReference>
<dbReference type="Pfam" id="PF00582">
    <property type="entry name" value="Usp"/>
    <property type="match status" value="1"/>
</dbReference>
<dbReference type="RefSeq" id="WP_232182828.1">
    <property type="nucleotide sequence ID" value="NZ_JAIOAP010000001.1"/>
</dbReference>
<feature type="domain" description="UspA" evidence="3">
    <location>
        <begin position="3"/>
        <end position="143"/>
    </location>
</feature>
<evidence type="ECO:0000313" key="5">
    <source>
        <dbReference type="Proteomes" id="UP001493487"/>
    </source>
</evidence>
<dbReference type="PRINTS" id="PR01438">
    <property type="entry name" value="UNVRSLSTRESS"/>
</dbReference>
<keyword evidence="5" id="KW-1185">Reference proteome</keyword>
<dbReference type="InterPro" id="IPR006015">
    <property type="entry name" value="Universal_stress_UspA"/>
</dbReference>
<dbReference type="PANTHER" id="PTHR46268:SF6">
    <property type="entry name" value="UNIVERSAL STRESS PROTEIN UP12"/>
    <property type="match status" value="1"/>
</dbReference>
<keyword evidence="2" id="KW-0963">Cytoplasm</keyword>
<dbReference type="InterPro" id="IPR014729">
    <property type="entry name" value="Rossmann-like_a/b/a_fold"/>
</dbReference>
<dbReference type="CDD" id="cd00293">
    <property type="entry name" value="USP-like"/>
    <property type="match status" value="1"/>
</dbReference>
<protein>
    <recommendedName>
        <fullName evidence="2">Universal stress protein</fullName>
    </recommendedName>
</protein>
<sequence length="143" mass="15490">MIYHHILAAYDGSKPSDKALQQAVMIAGSKPGTRLTVAYVQYQPAFAVAGYGFVPPEGYQEKIQEYETVMLDQARNRIASLAYASVAVLRGNPAAAILEYAQGNNCDLIVMGSRGLGAIKEWMLGSVSHHVVQQARVPVLIVK</sequence>
<evidence type="ECO:0000256" key="2">
    <source>
        <dbReference type="PIRNR" id="PIRNR006276"/>
    </source>
</evidence>